<dbReference type="InterPro" id="IPR050399">
    <property type="entry name" value="HPr"/>
</dbReference>
<organism evidence="6 7">
    <name type="scientific">Helicobacter enhydrae</name>
    <dbReference type="NCBI Taxonomy" id="222136"/>
    <lineage>
        <taxon>Bacteria</taxon>
        <taxon>Pseudomonadati</taxon>
        <taxon>Campylobacterota</taxon>
        <taxon>Epsilonproteobacteria</taxon>
        <taxon>Campylobacterales</taxon>
        <taxon>Helicobacteraceae</taxon>
        <taxon>Helicobacter</taxon>
    </lineage>
</organism>
<name>A0A1B1U3P8_9HELI</name>
<dbReference type="AlphaFoldDB" id="A0A1B1U3P8"/>
<dbReference type="OrthoDB" id="9798965at2"/>
<reference evidence="7" key="1">
    <citation type="submission" date="2016-07" db="EMBL/GenBank/DDBJ databases">
        <authorList>
            <person name="Florea S."/>
            <person name="Webb J.S."/>
            <person name="Jaromczyk J."/>
            <person name="Schardl C.L."/>
        </authorList>
    </citation>
    <scope>NUCLEOTIDE SEQUENCE [LARGE SCALE GENOMIC DNA]</scope>
    <source>
        <strain evidence="7">MIT 01-6242</strain>
    </source>
</reference>
<evidence type="ECO:0000256" key="4">
    <source>
        <dbReference type="ARBA" id="ARBA00022683"/>
    </source>
</evidence>
<protein>
    <submittedName>
        <fullName evidence="6">PTS galactitol transporter subunit IIC</fullName>
    </submittedName>
</protein>
<proteinExistence type="inferred from homology"/>
<dbReference type="GO" id="GO:0009401">
    <property type="term" value="P:phosphoenolpyruvate-dependent sugar phosphotransferase system"/>
    <property type="evidence" value="ECO:0007669"/>
    <property type="project" value="UniProtKB-KW"/>
</dbReference>
<evidence type="ECO:0000313" key="6">
    <source>
        <dbReference type="EMBL" id="ANV97371.1"/>
    </source>
</evidence>
<dbReference type="PANTHER" id="PTHR33705">
    <property type="entry name" value="PHOSPHOCARRIER PROTEIN HPR"/>
    <property type="match status" value="1"/>
</dbReference>
<dbReference type="Gene3D" id="3.30.1340.10">
    <property type="entry name" value="HPr-like"/>
    <property type="match status" value="1"/>
</dbReference>
<gene>
    <name evidence="6" type="ORF">BBW65_00390</name>
</gene>
<dbReference type="EMBL" id="CP016503">
    <property type="protein sequence ID" value="ANV97371.1"/>
    <property type="molecule type" value="Genomic_DNA"/>
</dbReference>
<evidence type="ECO:0000313" key="7">
    <source>
        <dbReference type="Proteomes" id="UP000092884"/>
    </source>
</evidence>
<dbReference type="PROSITE" id="PS51350">
    <property type="entry name" value="PTS_HPR_DOM"/>
    <property type="match status" value="1"/>
</dbReference>
<keyword evidence="3" id="KW-0963">Cytoplasm</keyword>
<sequence length="85" mass="9423">MKEIVKIITDPQGIHARPAGVLVKKAGEFSSQIMLCKGDKKVDAKRMLAVMSLGAKCGEELRFEIEGADEESAYQALQIFLQEHF</sequence>
<keyword evidence="4" id="KW-0598">Phosphotransferase system</keyword>
<dbReference type="PANTHER" id="PTHR33705:SF2">
    <property type="entry name" value="PHOSPHOCARRIER PROTEIN NPR"/>
    <property type="match status" value="1"/>
</dbReference>
<evidence type="ECO:0000256" key="1">
    <source>
        <dbReference type="ARBA" id="ARBA00004496"/>
    </source>
</evidence>
<feature type="domain" description="HPr" evidence="5">
    <location>
        <begin position="1"/>
        <end position="85"/>
    </location>
</feature>
<evidence type="ECO:0000256" key="2">
    <source>
        <dbReference type="ARBA" id="ARBA00010736"/>
    </source>
</evidence>
<dbReference type="Proteomes" id="UP000092884">
    <property type="component" value="Chromosome"/>
</dbReference>
<dbReference type="Pfam" id="PF00381">
    <property type="entry name" value="PTS-HPr"/>
    <property type="match status" value="1"/>
</dbReference>
<comment type="similarity">
    <text evidence="2">Belongs to the HPr family.</text>
</comment>
<dbReference type="NCBIfam" id="TIGR01003">
    <property type="entry name" value="PTS_HPr_family"/>
    <property type="match status" value="1"/>
</dbReference>
<evidence type="ECO:0000256" key="3">
    <source>
        <dbReference type="ARBA" id="ARBA00022490"/>
    </source>
</evidence>
<accession>A0A1B1U3P8</accession>
<dbReference type="InterPro" id="IPR000032">
    <property type="entry name" value="HPr-like"/>
</dbReference>
<dbReference type="STRING" id="222136.BBW65_00390"/>
<keyword evidence="7" id="KW-1185">Reference proteome</keyword>
<dbReference type="GO" id="GO:0005737">
    <property type="term" value="C:cytoplasm"/>
    <property type="evidence" value="ECO:0007669"/>
    <property type="project" value="UniProtKB-SubCell"/>
</dbReference>
<dbReference type="PRINTS" id="PR00107">
    <property type="entry name" value="PHOSPHOCPHPR"/>
</dbReference>
<dbReference type="SUPFAM" id="SSF55594">
    <property type="entry name" value="HPr-like"/>
    <property type="match status" value="1"/>
</dbReference>
<dbReference type="RefSeq" id="WP_066338271.1">
    <property type="nucleotide sequence ID" value="NZ_CP016503.1"/>
</dbReference>
<evidence type="ECO:0000259" key="5">
    <source>
        <dbReference type="PROSITE" id="PS51350"/>
    </source>
</evidence>
<dbReference type="KEGG" id="het:BBW65_00390"/>
<dbReference type="InterPro" id="IPR035895">
    <property type="entry name" value="HPr-like_sf"/>
</dbReference>
<comment type="subcellular location">
    <subcellularLocation>
        <location evidence="1">Cytoplasm</location>
    </subcellularLocation>
</comment>
<dbReference type="CDD" id="cd00367">
    <property type="entry name" value="PTS-HPr_like"/>
    <property type="match status" value="1"/>
</dbReference>